<sequence>MPPTPLTHRPQTLKQAKKAYRKAGATVRLSESEKAILERRAVLQERADRIKEREARRKANLKRKEERVQREREARHRMGMPTPPTKEGIHVGPSQLHLSEFMYAGVKRKRGNGDDEEEEEAGIHMQGKPVVHEQQERPMEPPRSWQPVQTFPASASPKWMMPSQIPNVMSPKVRDFALQENQPSPKTMPPARGPLQAKSANAMIHQNPLAGTKTIVRFPTKAADLQKPQALQIDHPPLRPPIQATITKPTNFKKPSLIPPPPKPHAIPDDSFDDFFVSNTQIQRELSPPLTPPGKPTPTTLSIPQPPTPTPQQPPPPAIKHPPADEATADLLAFISTQDLDFTDGPTQTAPPTPQDEPDPDSDFPDAELEEIVLEFELESPTKSSYARTPNDHHSKALLSTLTPINSDKGRSSHYGSDDAETQGSLQSVFEVHSKEKQKQFEEARGAAQWDVFDLSTQDLIELES</sequence>
<reference evidence="2" key="1">
    <citation type="submission" date="2021-03" db="EMBL/GenBank/DDBJ databases">
        <authorList>
            <person name="Tagirdzhanova G."/>
        </authorList>
    </citation>
    <scope>NUCLEOTIDE SEQUENCE</scope>
</reference>
<feature type="region of interest" description="Disordered" evidence="1">
    <location>
        <begin position="1"/>
        <end position="26"/>
    </location>
</feature>
<comment type="caution">
    <text evidence="2">The sequence shown here is derived from an EMBL/GenBank/DDBJ whole genome shotgun (WGS) entry which is preliminary data.</text>
</comment>
<evidence type="ECO:0000256" key="1">
    <source>
        <dbReference type="SAM" id="MobiDB-lite"/>
    </source>
</evidence>
<feature type="compositionally biased region" description="Polar residues" evidence="1">
    <location>
        <begin position="335"/>
        <end position="348"/>
    </location>
</feature>
<accession>A0A8H3PF63</accession>
<organism evidence="2 3">
    <name type="scientific">Imshaugia aleurites</name>
    <dbReference type="NCBI Taxonomy" id="172621"/>
    <lineage>
        <taxon>Eukaryota</taxon>
        <taxon>Fungi</taxon>
        <taxon>Dikarya</taxon>
        <taxon>Ascomycota</taxon>
        <taxon>Pezizomycotina</taxon>
        <taxon>Lecanoromycetes</taxon>
        <taxon>OSLEUM clade</taxon>
        <taxon>Lecanoromycetidae</taxon>
        <taxon>Lecanorales</taxon>
        <taxon>Lecanorineae</taxon>
        <taxon>Parmeliaceae</taxon>
        <taxon>Imshaugia</taxon>
    </lineage>
</organism>
<feature type="region of interest" description="Disordered" evidence="1">
    <location>
        <begin position="246"/>
        <end position="425"/>
    </location>
</feature>
<proteinExistence type="predicted"/>
<protein>
    <submittedName>
        <fullName evidence="2">Uncharacterized protein</fullName>
    </submittedName>
</protein>
<evidence type="ECO:0000313" key="2">
    <source>
        <dbReference type="EMBL" id="CAF9939035.1"/>
    </source>
</evidence>
<name>A0A8H3PF63_9LECA</name>
<feature type="compositionally biased region" description="Basic and acidic residues" evidence="1">
    <location>
        <begin position="54"/>
        <end position="76"/>
    </location>
</feature>
<dbReference type="EMBL" id="CAJPDT010000114">
    <property type="protein sequence ID" value="CAF9939035.1"/>
    <property type="molecule type" value="Genomic_DNA"/>
</dbReference>
<dbReference type="OrthoDB" id="4590776at2759"/>
<dbReference type="AlphaFoldDB" id="A0A8H3PF63"/>
<evidence type="ECO:0000313" key="3">
    <source>
        <dbReference type="Proteomes" id="UP000664534"/>
    </source>
</evidence>
<feature type="region of interest" description="Disordered" evidence="1">
    <location>
        <begin position="54"/>
        <end position="91"/>
    </location>
</feature>
<feature type="compositionally biased region" description="Pro residues" evidence="1">
    <location>
        <begin position="304"/>
        <end position="320"/>
    </location>
</feature>
<keyword evidence="3" id="KW-1185">Reference proteome</keyword>
<dbReference type="Proteomes" id="UP000664534">
    <property type="component" value="Unassembled WGS sequence"/>
</dbReference>
<feature type="compositionally biased region" description="Acidic residues" evidence="1">
    <location>
        <begin position="356"/>
        <end position="378"/>
    </location>
</feature>
<gene>
    <name evidence="2" type="ORF">IMSHALPRED_001181</name>
</gene>